<comment type="caution">
    <text evidence="4">The sequence shown here is derived from an EMBL/GenBank/DDBJ whole genome shotgun (WGS) entry which is preliminary data.</text>
</comment>
<dbReference type="Pfam" id="PF02810">
    <property type="entry name" value="SEC-C"/>
    <property type="match status" value="1"/>
</dbReference>
<evidence type="ECO:0000256" key="1">
    <source>
        <dbReference type="ARBA" id="ARBA00010839"/>
    </source>
</evidence>
<dbReference type="InterPro" id="IPR023006">
    <property type="entry name" value="YchJ-like"/>
</dbReference>
<dbReference type="Gene3D" id="3.10.450.50">
    <property type="match status" value="1"/>
</dbReference>
<comment type="similarity">
    <text evidence="1 2">Belongs to the UPF0225 family.</text>
</comment>
<dbReference type="InterPro" id="IPR048469">
    <property type="entry name" value="YchJ-like_M"/>
</dbReference>
<protein>
    <recommendedName>
        <fullName evidence="2">UPF0225 protein HV832_01750</fullName>
    </recommendedName>
</protein>
<dbReference type="SUPFAM" id="SSF54427">
    <property type="entry name" value="NTF2-like"/>
    <property type="match status" value="1"/>
</dbReference>
<dbReference type="HAMAP" id="MF_00612">
    <property type="entry name" value="UPF0225"/>
    <property type="match status" value="1"/>
</dbReference>
<dbReference type="Pfam" id="PF17775">
    <property type="entry name" value="YchJ_M-like"/>
    <property type="match status" value="1"/>
</dbReference>
<dbReference type="InterPro" id="IPR004027">
    <property type="entry name" value="SEC_C_motif"/>
</dbReference>
<dbReference type="AlphaFoldDB" id="A0A850QCK4"/>
<accession>A0A850QCK4</accession>
<dbReference type="SUPFAM" id="SSF103642">
    <property type="entry name" value="Sec-C motif"/>
    <property type="match status" value="1"/>
</dbReference>
<dbReference type="Proteomes" id="UP000588051">
    <property type="component" value="Unassembled WGS sequence"/>
</dbReference>
<feature type="domain" description="YchJ-like middle NTF2-like" evidence="3">
    <location>
        <begin position="36"/>
        <end position="128"/>
    </location>
</feature>
<name>A0A850QCK4_9BURK</name>
<sequence length="133" mass="15091">MSRQEQKNLSLCPCGSAKKYEQCCGVYISGAAVAPTAEALMRSRYSAYTLNDEAYLRATWDERTCPSEPITHDEPTNWLGLDVRKHQQGGDQAIVEFVARYKIAGKAHRLHEVSRFVKYDGKWLYVDGSFPQK</sequence>
<reference evidence="4 5" key="1">
    <citation type="submission" date="2020-06" db="EMBL/GenBank/DDBJ databases">
        <authorList>
            <person name="Qiu C."/>
            <person name="Liu Z."/>
        </authorList>
    </citation>
    <scope>NUCLEOTIDE SEQUENCE [LARGE SCALE GENOMIC DNA]</scope>
    <source>
        <strain evidence="4 5">EM 1</strain>
    </source>
</reference>
<dbReference type="EMBL" id="JABXYJ010000001">
    <property type="protein sequence ID" value="NVO76557.1"/>
    <property type="molecule type" value="Genomic_DNA"/>
</dbReference>
<dbReference type="RefSeq" id="WP_176801813.1">
    <property type="nucleotide sequence ID" value="NZ_JABXYJ010000001.1"/>
</dbReference>
<evidence type="ECO:0000259" key="3">
    <source>
        <dbReference type="Pfam" id="PF17775"/>
    </source>
</evidence>
<gene>
    <name evidence="4" type="ORF">HV832_01750</name>
</gene>
<evidence type="ECO:0000313" key="5">
    <source>
        <dbReference type="Proteomes" id="UP000588051"/>
    </source>
</evidence>
<keyword evidence="5" id="KW-1185">Reference proteome</keyword>
<dbReference type="PANTHER" id="PTHR33747">
    <property type="entry name" value="UPF0225 PROTEIN SCO1677"/>
    <property type="match status" value="1"/>
</dbReference>
<organism evidence="4 5">
    <name type="scientific">Undibacterium oligocarboniphilum</name>
    <dbReference type="NCBI Taxonomy" id="666702"/>
    <lineage>
        <taxon>Bacteria</taxon>
        <taxon>Pseudomonadati</taxon>
        <taxon>Pseudomonadota</taxon>
        <taxon>Betaproteobacteria</taxon>
        <taxon>Burkholderiales</taxon>
        <taxon>Oxalobacteraceae</taxon>
        <taxon>Undibacterium</taxon>
    </lineage>
</organism>
<evidence type="ECO:0000256" key="2">
    <source>
        <dbReference type="HAMAP-Rule" id="MF_00612"/>
    </source>
</evidence>
<evidence type="ECO:0000313" key="4">
    <source>
        <dbReference type="EMBL" id="NVO76557.1"/>
    </source>
</evidence>
<dbReference type="InterPro" id="IPR032710">
    <property type="entry name" value="NTF2-like_dom_sf"/>
</dbReference>
<dbReference type="PANTHER" id="PTHR33747:SF1">
    <property type="entry name" value="ADENYLATE CYCLASE-ASSOCIATED CAP C-TERMINAL DOMAIN-CONTAINING PROTEIN"/>
    <property type="match status" value="1"/>
</dbReference>
<proteinExistence type="inferred from homology"/>